<dbReference type="Proteomes" id="UP000275078">
    <property type="component" value="Unassembled WGS sequence"/>
</dbReference>
<dbReference type="InterPro" id="IPR002035">
    <property type="entry name" value="VWF_A"/>
</dbReference>
<name>A0A3N4I2Y0_ASCIM</name>
<dbReference type="OrthoDB" id="2142040at2759"/>
<dbReference type="STRING" id="1160509.A0A3N4I2Y0"/>
<keyword evidence="4" id="KW-1185">Reference proteome</keyword>
<feature type="compositionally biased region" description="Low complexity" evidence="1">
    <location>
        <begin position="348"/>
        <end position="361"/>
    </location>
</feature>
<feature type="compositionally biased region" description="Low complexity" evidence="1">
    <location>
        <begin position="369"/>
        <end position="382"/>
    </location>
</feature>
<feature type="region of interest" description="Disordered" evidence="1">
    <location>
        <begin position="347"/>
        <end position="394"/>
    </location>
</feature>
<organism evidence="3 4">
    <name type="scientific">Ascobolus immersus RN42</name>
    <dbReference type="NCBI Taxonomy" id="1160509"/>
    <lineage>
        <taxon>Eukaryota</taxon>
        <taxon>Fungi</taxon>
        <taxon>Dikarya</taxon>
        <taxon>Ascomycota</taxon>
        <taxon>Pezizomycotina</taxon>
        <taxon>Pezizomycetes</taxon>
        <taxon>Pezizales</taxon>
        <taxon>Ascobolaceae</taxon>
        <taxon>Ascobolus</taxon>
    </lineage>
</organism>
<evidence type="ECO:0000256" key="1">
    <source>
        <dbReference type="SAM" id="MobiDB-lite"/>
    </source>
</evidence>
<dbReference type="Gene3D" id="3.40.50.410">
    <property type="entry name" value="von Willebrand factor, type A domain"/>
    <property type="match status" value="1"/>
</dbReference>
<proteinExistence type="predicted"/>
<evidence type="ECO:0000313" key="4">
    <source>
        <dbReference type="Proteomes" id="UP000275078"/>
    </source>
</evidence>
<sequence>METPNRHQDYKGEAGDTNDSTPIVTITEAPPSEQYPIEDPPEYTEKPAATKKPVNTETGLPVTRDELNPLKDYEVVVLIDDSFSMERDGLWEPAKHAMENLAQSLMQHDETGIDIHFLNKRPRMTDWKGLKYKEQVSALFDAVNPVGGTPTGKRLQEILGDYIKNYEKEVNEEKEKGSKKPADSRLPTTESTSRGGKLFLLVITDGAEDFQQWIAERTDHRPKVRRYWSNYLRVHGEPVSSKKVILEIAEKLKTLGAPYRQIGIQFLQIGDDPAATDFLEQIDNLAAAPENKHLRLGDIVDTTPYSQVYDTKTKTFKKGALLKVLMGAVEKELDDRSAEELNAHFLRAEGSSGSSRSAPASTVRRKSSFSKLSRSLSNSFKSVTNTFGSKPKKN</sequence>
<feature type="region of interest" description="Disordered" evidence="1">
    <location>
        <begin position="170"/>
        <end position="192"/>
    </location>
</feature>
<feature type="region of interest" description="Disordered" evidence="1">
    <location>
        <begin position="1"/>
        <end position="63"/>
    </location>
</feature>
<feature type="domain" description="VWFA" evidence="2">
    <location>
        <begin position="74"/>
        <end position="325"/>
    </location>
</feature>
<gene>
    <name evidence="3" type="ORF">BJ508DRAFT_329219</name>
</gene>
<dbReference type="EMBL" id="ML119711">
    <property type="protein sequence ID" value="RPA78460.1"/>
    <property type="molecule type" value="Genomic_DNA"/>
</dbReference>
<feature type="compositionally biased region" description="Basic and acidic residues" evidence="1">
    <location>
        <begin position="170"/>
        <end position="183"/>
    </location>
</feature>
<dbReference type="PROSITE" id="PS50234">
    <property type="entry name" value="VWFA"/>
    <property type="match status" value="1"/>
</dbReference>
<protein>
    <recommendedName>
        <fullName evidence="2">VWFA domain-containing protein</fullName>
    </recommendedName>
</protein>
<dbReference type="SUPFAM" id="SSF53300">
    <property type="entry name" value="vWA-like"/>
    <property type="match status" value="1"/>
</dbReference>
<evidence type="ECO:0000259" key="2">
    <source>
        <dbReference type="PROSITE" id="PS50234"/>
    </source>
</evidence>
<accession>A0A3N4I2Y0</accession>
<reference evidence="3 4" key="1">
    <citation type="journal article" date="2018" name="Nat. Ecol. Evol.">
        <title>Pezizomycetes genomes reveal the molecular basis of ectomycorrhizal truffle lifestyle.</title>
        <authorList>
            <person name="Murat C."/>
            <person name="Payen T."/>
            <person name="Noel B."/>
            <person name="Kuo A."/>
            <person name="Morin E."/>
            <person name="Chen J."/>
            <person name="Kohler A."/>
            <person name="Krizsan K."/>
            <person name="Balestrini R."/>
            <person name="Da Silva C."/>
            <person name="Montanini B."/>
            <person name="Hainaut M."/>
            <person name="Levati E."/>
            <person name="Barry K.W."/>
            <person name="Belfiori B."/>
            <person name="Cichocki N."/>
            <person name="Clum A."/>
            <person name="Dockter R.B."/>
            <person name="Fauchery L."/>
            <person name="Guy J."/>
            <person name="Iotti M."/>
            <person name="Le Tacon F."/>
            <person name="Lindquist E.A."/>
            <person name="Lipzen A."/>
            <person name="Malagnac F."/>
            <person name="Mello A."/>
            <person name="Molinier V."/>
            <person name="Miyauchi S."/>
            <person name="Poulain J."/>
            <person name="Riccioni C."/>
            <person name="Rubini A."/>
            <person name="Sitrit Y."/>
            <person name="Splivallo R."/>
            <person name="Traeger S."/>
            <person name="Wang M."/>
            <person name="Zifcakova L."/>
            <person name="Wipf D."/>
            <person name="Zambonelli A."/>
            <person name="Paolocci F."/>
            <person name="Nowrousian M."/>
            <person name="Ottonello S."/>
            <person name="Baldrian P."/>
            <person name="Spatafora J.W."/>
            <person name="Henrissat B."/>
            <person name="Nagy L.G."/>
            <person name="Aury J.M."/>
            <person name="Wincker P."/>
            <person name="Grigoriev I.V."/>
            <person name="Bonfante P."/>
            <person name="Martin F.M."/>
        </authorList>
    </citation>
    <scope>NUCLEOTIDE SEQUENCE [LARGE SCALE GENOMIC DNA]</scope>
    <source>
        <strain evidence="3 4">RN42</strain>
    </source>
</reference>
<dbReference type="PANTHER" id="PTHR34706">
    <property type="entry name" value="SLR1338 PROTEIN"/>
    <property type="match status" value="1"/>
</dbReference>
<dbReference type="AlphaFoldDB" id="A0A3N4I2Y0"/>
<dbReference type="PANTHER" id="PTHR34706:SF1">
    <property type="entry name" value="VWFA DOMAIN-CONTAINING PROTEIN"/>
    <property type="match status" value="1"/>
</dbReference>
<dbReference type="InterPro" id="IPR036465">
    <property type="entry name" value="vWFA_dom_sf"/>
</dbReference>
<feature type="compositionally biased region" description="Basic and acidic residues" evidence="1">
    <location>
        <begin position="1"/>
        <end position="14"/>
    </location>
</feature>
<evidence type="ECO:0000313" key="3">
    <source>
        <dbReference type="EMBL" id="RPA78460.1"/>
    </source>
</evidence>